<protein>
    <submittedName>
        <fullName evidence="3">TBC-domain-containing protein</fullName>
    </submittedName>
</protein>
<feature type="compositionally biased region" description="Low complexity" evidence="1">
    <location>
        <begin position="487"/>
        <end position="502"/>
    </location>
</feature>
<feature type="compositionally biased region" description="Acidic residues" evidence="1">
    <location>
        <begin position="427"/>
        <end position="437"/>
    </location>
</feature>
<reference evidence="3" key="1">
    <citation type="journal article" date="2019" name="Environ. Microbiol.">
        <title>Fungal ecological strategies reflected in gene transcription - a case study of two litter decomposers.</title>
        <authorList>
            <person name="Barbi F."/>
            <person name="Kohler A."/>
            <person name="Barry K."/>
            <person name="Baskaran P."/>
            <person name="Daum C."/>
            <person name="Fauchery L."/>
            <person name="Ihrmark K."/>
            <person name="Kuo A."/>
            <person name="LaButti K."/>
            <person name="Lipzen A."/>
            <person name="Morin E."/>
            <person name="Grigoriev I.V."/>
            <person name="Henrissat B."/>
            <person name="Lindahl B."/>
            <person name="Martin F."/>
        </authorList>
    </citation>
    <scope>NUCLEOTIDE SEQUENCE</scope>
    <source>
        <strain evidence="3">JB14</strain>
    </source>
</reference>
<gene>
    <name evidence="3" type="ORF">BT96DRAFT_918809</name>
</gene>
<feature type="region of interest" description="Disordered" evidence="1">
    <location>
        <begin position="1"/>
        <end position="42"/>
    </location>
</feature>
<sequence length="1389" mass="148969">MASTTPVHSHPLLPEQLPSSSRSRKSRLADSNNNSGDTLTSNNYFTLKAQLENSNNGNWDGSVRRLANNRRKSPEHGSRPLAAVFSDNGPHTTIPAAPLIIVGADDRQPLDFPVENLELSIDPAITSRILTTKWHEYSDEAIQSAISSISVSESPAEVSSHPYHSALRVLSSALNNLSKARLDLEQSRKALVEKESARRRRADEFTREMKDKEEREIARRVVKQIFGDTDDEDVGQGPHIKKQQSHMSLVDSLSEAIEDQVDIARSLPRESALPSIVDVNLNDDEEDAASIASVSRMPITKDDPAAEPPRPTNTIGIGDWMGSLWGKNRGHSRSRTVSEASTATIATINEEPPIARPGAHLRHQRRKTAKSVFGALGISILNPSVTSIEALPEIDPAEGENTATPGDTQTEATAASASTSASSATREEEEVTVADVDDRDSFSIRSARTTYTTYTATTSYTSTSNTGSSTAGLSTLSSPILPAPPHLTTSSETTESELSATSGFSVEDRVLPAQVPDPVTLIQGSSLRAITNATRVINTTTFDPSSILSDPAETGELIKRLAMELIMRAREEGVVWRQERTRPKAKPRKSLLANGNFNEDSDAGAGSLSGGTGSADPTVDAVSPKASTSDAAKKLSRALGLGSITDLPNGIGGHSTSSSGKSTARALKNTLPLPSPSLFGAFPWQTLSGRSKKGKEKGSVSSVVGIGGDSSSSGSGTLSTAKAGNNYNASSSASTNDAAAAGAGPSAPSVPLESILPAITKPPTQYLSALSRAYTPLTSKNFRFDINSSGLVANPGVGALTPSSAKRFSFPLPSSGVVGESYMHTQTQSLLTDRYGFMYDVSQYDVLLLLRARHCQCTAPACLTGVKIADREEDNEWPGDSDSDDDEDASELGAGKGKIEIVKEGCECDGSGNGVRSGDGNEATEEGLNNSDQVDATADFDDGKSIKSTTTTQSTPAKSSSSKSRSQKKKRLSISSSLVPSSLTTSTTSVLAVNPFTPHHACPNTVRRLLGDLTEIHDNRQLGQRKEWDAFVKQRSAKARSQQSQAMKINNGNGGAVSSAAALLGLGVKSYNAGEEDELDHSEGLIGFAQLGLPANKEERKEFAKLVRKGIPLVYRSKLWMECSGGLEMREPGVFRDLLAEVEREKEKAEAEGMSTAMGTGVLGEIEKDVGRTMPLNVFFGGDGAGVDKLRRVLIAYSRRNPAVGYCQGMNLVTSTLLLVHADEEEAFWVLCALVERILPEEFFSPSLLPSRACPLVLLDFVKEYVPKLYAHLNDLGVDLPAICFSWFLSLFTDCLPVETLFRVWDVFLVDGLDVLFRVALAILRNNEAELLGCQSIPAVYVALENLPTRMWEADKLLQAEVDLRSTILHTDLVQKREHHVAILSQLLS</sequence>
<dbReference type="GO" id="GO:0031267">
    <property type="term" value="F:small GTPase binding"/>
    <property type="evidence" value="ECO:0007669"/>
    <property type="project" value="TreeGrafter"/>
</dbReference>
<dbReference type="Proteomes" id="UP000799118">
    <property type="component" value="Unassembled WGS sequence"/>
</dbReference>
<dbReference type="GO" id="GO:0005096">
    <property type="term" value="F:GTPase activator activity"/>
    <property type="evidence" value="ECO:0007669"/>
    <property type="project" value="TreeGrafter"/>
</dbReference>
<dbReference type="FunFam" id="1.10.8.270:FF:000026">
    <property type="entry name" value="TBC (Tre-2/Bub2/Cdc16) domain family"/>
    <property type="match status" value="1"/>
</dbReference>
<dbReference type="EMBL" id="ML769445">
    <property type="protein sequence ID" value="KAE9401502.1"/>
    <property type="molecule type" value="Genomic_DNA"/>
</dbReference>
<dbReference type="InterPro" id="IPR000195">
    <property type="entry name" value="Rab-GAP-TBC_dom"/>
</dbReference>
<dbReference type="InterPro" id="IPR035969">
    <property type="entry name" value="Rab-GAP_TBC_sf"/>
</dbReference>
<dbReference type="Pfam" id="PF00566">
    <property type="entry name" value="RabGAP-TBC"/>
    <property type="match status" value="1"/>
</dbReference>
<feature type="region of interest" description="Disordered" evidence="1">
    <location>
        <begin position="299"/>
        <end position="321"/>
    </location>
</feature>
<feature type="region of interest" description="Disordered" evidence="1">
    <location>
        <begin position="910"/>
        <end position="979"/>
    </location>
</feature>
<feature type="region of interest" description="Disordered" evidence="1">
    <location>
        <begin position="873"/>
        <end position="896"/>
    </location>
</feature>
<feature type="region of interest" description="Disordered" evidence="1">
    <location>
        <begin position="643"/>
        <end position="669"/>
    </location>
</feature>
<feature type="compositionally biased region" description="Polar residues" evidence="1">
    <location>
        <begin position="29"/>
        <end position="42"/>
    </location>
</feature>
<dbReference type="InterPro" id="IPR050302">
    <property type="entry name" value="Rab_GAP_TBC_domain"/>
</dbReference>
<dbReference type="SMART" id="SM00164">
    <property type="entry name" value="TBC"/>
    <property type="match status" value="1"/>
</dbReference>
<feature type="region of interest" description="Disordered" evidence="1">
    <location>
        <begin position="458"/>
        <end position="503"/>
    </location>
</feature>
<feature type="compositionally biased region" description="Acidic residues" evidence="1">
    <location>
        <begin position="873"/>
        <end position="890"/>
    </location>
</feature>
<evidence type="ECO:0000256" key="1">
    <source>
        <dbReference type="SAM" id="MobiDB-lite"/>
    </source>
</evidence>
<dbReference type="OrthoDB" id="294251at2759"/>
<evidence type="ECO:0000313" key="4">
    <source>
        <dbReference type="Proteomes" id="UP000799118"/>
    </source>
</evidence>
<feature type="compositionally biased region" description="Low complexity" evidence="1">
    <location>
        <begin position="946"/>
        <end position="964"/>
    </location>
</feature>
<dbReference type="Gene3D" id="1.10.8.270">
    <property type="entry name" value="putative rabgap domain of human tbc1 domain family member 14 like domains"/>
    <property type="match status" value="1"/>
</dbReference>
<dbReference type="SUPFAM" id="SSF47923">
    <property type="entry name" value="Ypt/Rab-GAP domain of gyp1p"/>
    <property type="match status" value="2"/>
</dbReference>
<name>A0A6A4HQZ1_9AGAR</name>
<dbReference type="PROSITE" id="PS50086">
    <property type="entry name" value="TBC_RABGAP"/>
    <property type="match status" value="1"/>
</dbReference>
<dbReference type="Gene3D" id="1.10.472.80">
    <property type="entry name" value="Ypt/Rab-GAP domain of gyp1p, domain 3"/>
    <property type="match status" value="1"/>
</dbReference>
<evidence type="ECO:0000259" key="2">
    <source>
        <dbReference type="PROSITE" id="PS50086"/>
    </source>
</evidence>
<feature type="region of interest" description="Disordered" evidence="1">
    <location>
        <begin position="69"/>
        <end position="88"/>
    </location>
</feature>
<feature type="compositionally biased region" description="Low complexity" evidence="1">
    <location>
        <begin position="458"/>
        <end position="478"/>
    </location>
</feature>
<feature type="compositionally biased region" description="Low complexity" evidence="1">
    <location>
        <begin position="410"/>
        <end position="424"/>
    </location>
</feature>
<feature type="region of interest" description="Disordered" evidence="1">
    <location>
        <begin position="689"/>
        <end position="718"/>
    </location>
</feature>
<feature type="region of interest" description="Disordered" evidence="1">
    <location>
        <begin position="578"/>
        <end position="628"/>
    </location>
</feature>
<feature type="compositionally biased region" description="Low complexity" evidence="1">
    <location>
        <begin position="699"/>
        <end position="718"/>
    </location>
</feature>
<evidence type="ECO:0000313" key="3">
    <source>
        <dbReference type="EMBL" id="KAE9401502.1"/>
    </source>
</evidence>
<keyword evidence="4" id="KW-1185">Reference proteome</keyword>
<feature type="domain" description="Rab-GAP TBC" evidence="2">
    <location>
        <begin position="1110"/>
        <end position="1312"/>
    </location>
</feature>
<proteinExistence type="predicted"/>
<feature type="region of interest" description="Disordered" evidence="1">
    <location>
        <begin position="396"/>
        <end position="437"/>
    </location>
</feature>
<dbReference type="PANTHER" id="PTHR47219">
    <property type="entry name" value="RAB GTPASE-ACTIVATING PROTEIN 1-LIKE"/>
    <property type="match status" value="1"/>
</dbReference>
<organism evidence="3 4">
    <name type="scientific">Gymnopus androsaceus JB14</name>
    <dbReference type="NCBI Taxonomy" id="1447944"/>
    <lineage>
        <taxon>Eukaryota</taxon>
        <taxon>Fungi</taxon>
        <taxon>Dikarya</taxon>
        <taxon>Basidiomycota</taxon>
        <taxon>Agaricomycotina</taxon>
        <taxon>Agaricomycetes</taxon>
        <taxon>Agaricomycetidae</taxon>
        <taxon>Agaricales</taxon>
        <taxon>Marasmiineae</taxon>
        <taxon>Omphalotaceae</taxon>
        <taxon>Gymnopus</taxon>
    </lineage>
</organism>
<dbReference type="PANTHER" id="PTHR47219:SF20">
    <property type="entry name" value="TBC1 DOMAIN FAMILY MEMBER 2B"/>
    <property type="match status" value="1"/>
</dbReference>
<accession>A0A6A4HQZ1</accession>